<keyword evidence="2" id="KW-0479">Metal-binding</keyword>
<dbReference type="GO" id="GO:0005634">
    <property type="term" value="C:nucleus"/>
    <property type="evidence" value="ECO:0007669"/>
    <property type="project" value="UniProtKB-SubCell"/>
</dbReference>
<evidence type="ECO:0000256" key="2">
    <source>
        <dbReference type="ARBA" id="ARBA00022723"/>
    </source>
</evidence>
<keyword evidence="8" id="KW-0804">Transcription</keyword>
<dbReference type="PANTHER" id="PTHR31948:SF163">
    <property type="entry name" value="ZINC-FINGER HOMEODOMAIN PROTEIN 3"/>
    <property type="match status" value="1"/>
</dbReference>
<dbReference type="SUPFAM" id="SSF46689">
    <property type="entry name" value="Homeodomain-like"/>
    <property type="match status" value="1"/>
</dbReference>
<feature type="region of interest" description="Disordered" evidence="11">
    <location>
        <begin position="184"/>
        <end position="220"/>
    </location>
</feature>
<proteinExistence type="predicted"/>
<dbReference type="AlphaFoldDB" id="A0A654ESX3"/>
<keyword evidence="4" id="KW-0862">Zinc</keyword>
<evidence type="ECO:0000313" key="14">
    <source>
        <dbReference type="EMBL" id="VYS51838.1"/>
    </source>
</evidence>
<dbReference type="PROSITE" id="PS51523">
    <property type="entry name" value="ZF_HD_DIMER"/>
    <property type="match status" value="1"/>
</dbReference>
<evidence type="ECO:0000256" key="5">
    <source>
        <dbReference type="ARBA" id="ARBA00023015"/>
    </source>
</evidence>
<keyword evidence="7 10" id="KW-0371">Homeobox</keyword>
<accession>A0A654ESX3</accession>
<dbReference type="ExpressionAtlas" id="A0A654ESX3">
    <property type="expression patterns" value="baseline and differential"/>
</dbReference>
<feature type="domain" description="Homeobox" evidence="12">
    <location>
        <begin position="220"/>
        <end position="284"/>
    </location>
</feature>
<evidence type="ECO:0000256" key="6">
    <source>
        <dbReference type="ARBA" id="ARBA00023125"/>
    </source>
</evidence>
<evidence type="ECO:0000256" key="10">
    <source>
        <dbReference type="PROSITE-ProRule" id="PRU00108"/>
    </source>
</evidence>
<dbReference type="GO" id="GO:0003677">
    <property type="term" value="F:DNA binding"/>
    <property type="evidence" value="ECO:0007669"/>
    <property type="project" value="UniProtKB-UniRule"/>
</dbReference>
<feature type="region of interest" description="Disordered" evidence="11">
    <location>
        <begin position="281"/>
        <end position="310"/>
    </location>
</feature>
<dbReference type="Proteomes" id="UP000426265">
    <property type="component" value="Unassembled WGS sequence"/>
</dbReference>
<feature type="region of interest" description="Disordered" evidence="11">
    <location>
        <begin position="1"/>
        <end position="64"/>
    </location>
</feature>
<dbReference type="InterPro" id="IPR006456">
    <property type="entry name" value="ZF_HD_homeobox_Cys/His_dimer"/>
</dbReference>
<evidence type="ECO:0000256" key="3">
    <source>
        <dbReference type="ARBA" id="ARBA00022771"/>
    </source>
</evidence>
<dbReference type="Gene3D" id="1.10.10.60">
    <property type="entry name" value="Homeodomain-like"/>
    <property type="match status" value="1"/>
</dbReference>
<evidence type="ECO:0000256" key="1">
    <source>
        <dbReference type="ARBA" id="ARBA00004123"/>
    </source>
</evidence>
<evidence type="ECO:0000256" key="4">
    <source>
        <dbReference type="ARBA" id="ARBA00022833"/>
    </source>
</evidence>
<dbReference type="InterPro" id="IPR009057">
    <property type="entry name" value="Homeodomain-like_sf"/>
</dbReference>
<keyword evidence="3" id="KW-0863">Zinc-finger</keyword>
<keyword evidence="6 10" id="KW-0238">DNA-binding</keyword>
<evidence type="ECO:0000313" key="15">
    <source>
        <dbReference type="Proteomes" id="UP000426265"/>
    </source>
</evidence>
<feature type="compositionally biased region" description="Acidic residues" evidence="11">
    <location>
        <begin position="190"/>
        <end position="199"/>
    </location>
</feature>
<protein>
    <submittedName>
        <fullName evidence="14">Uncharacterized protein</fullName>
    </submittedName>
</protein>
<feature type="DNA-binding region" description="Homeobox" evidence="10">
    <location>
        <begin position="222"/>
        <end position="285"/>
    </location>
</feature>
<evidence type="ECO:0000256" key="7">
    <source>
        <dbReference type="ARBA" id="ARBA00023155"/>
    </source>
</evidence>
<dbReference type="NCBIfam" id="TIGR01565">
    <property type="entry name" value="homeo_ZF_HD"/>
    <property type="match status" value="1"/>
</dbReference>
<dbReference type="FunFam" id="1.10.10.60:FF:000257">
    <property type="entry name" value="Zinc-finger homeodomain protein 2"/>
    <property type="match status" value="1"/>
</dbReference>
<dbReference type="GO" id="GO:0008270">
    <property type="term" value="F:zinc ion binding"/>
    <property type="evidence" value="ECO:0007669"/>
    <property type="project" value="UniProtKB-KW"/>
</dbReference>
<dbReference type="Pfam" id="PF04770">
    <property type="entry name" value="ZF-HD_dimer"/>
    <property type="match status" value="1"/>
</dbReference>
<dbReference type="InterPro" id="IPR006455">
    <property type="entry name" value="Homeodomain_ZF_HD"/>
</dbReference>
<dbReference type="InterPro" id="IPR001356">
    <property type="entry name" value="HD"/>
</dbReference>
<dbReference type="PANTHER" id="PTHR31948">
    <property type="entry name" value="ZINC-FINGER HOMEODOMAIN PROTEIN 2"/>
    <property type="match status" value="1"/>
</dbReference>
<evidence type="ECO:0000256" key="9">
    <source>
        <dbReference type="ARBA" id="ARBA00023242"/>
    </source>
</evidence>
<dbReference type="PROSITE" id="PS50071">
    <property type="entry name" value="HOMEOBOX_2"/>
    <property type="match status" value="1"/>
</dbReference>
<dbReference type="EMBL" id="CACRSJ010000105">
    <property type="protein sequence ID" value="VYS51838.1"/>
    <property type="molecule type" value="Genomic_DNA"/>
</dbReference>
<keyword evidence="5" id="KW-0805">Transcription regulation</keyword>
<sequence length="310" mass="34702">MEIASQEDPIPINTSYGNSGGGHGNMNHHHHANSAPSSLNITTSNPLLVSSNSNGLGKNHDHSHHHHVGYNIMVTNIKKEKPVVIKYNECLKNHAATMGGNAIDGCGEFMPSGEEGSIEALTCSVCNCHRNFHRRETEGEEKTFFSPYLNHHQPPPQQRKLMFHHKMIKSPLPQQMIMPIGVTTAGSNSESEDLMEEEGGGSLTFRQPPPPPSPYSYGHNQKKRFRTKFTQEQKEKMISFAERVGWKIQRQEESVVQQLCQEIGIRRRVLKVWMHNNKQNLSKKSNNVSNNVDLSAGNNDITENLASTNP</sequence>
<feature type="compositionally biased region" description="Polar residues" evidence="11">
    <location>
        <begin position="292"/>
        <end position="310"/>
    </location>
</feature>
<evidence type="ECO:0000259" key="13">
    <source>
        <dbReference type="PROSITE" id="PS51523"/>
    </source>
</evidence>
<feature type="compositionally biased region" description="Polar residues" evidence="11">
    <location>
        <begin position="39"/>
        <end position="56"/>
    </location>
</feature>
<name>A0A654ESX3_ARATH</name>
<dbReference type="NCBIfam" id="TIGR01566">
    <property type="entry name" value="ZF_HD_prot_N"/>
    <property type="match status" value="1"/>
</dbReference>
<reference evidence="14 15" key="1">
    <citation type="submission" date="2019-11" db="EMBL/GenBank/DDBJ databases">
        <authorList>
            <person name="Jiao W.-B."/>
            <person name="Schneeberger K."/>
        </authorList>
    </citation>
    <scope>NUCLEOTIDE SEQUENCE [LARGE SCALE GENOMIC DNA]</scope>
    <source>
        <strain evidence="15">cv. An-1</strain>
    </source>
</reference>
<organism evidence="14 15">
    <name type="scientific">Arabidopsis thaliana</name>
    <name type="common">Mouse-ear cress</name>
    <dbReference type="NCBI Taxonomy" id="3702"/>
    <lineage>
        <taxon>Eukaryota</taxon>
        <taxon>Viridiplantae</taxon>
        <taxon>Streptophyta</taxon>
        <taxon>Embryophyta</taxon>
        <taxon>Tracheophyta</taxon>
        <taxon>Spermatophyta</taxon>
        <taxon>Magnoliopsida</taxon>
        <taxon>eudicotyledons</taxon>
        <taxon>Gunneridae</taxon>
        <taxon>Pentapetalae</taxon>
        <taxon>rosids</taxon>
        <taxon>malvids</taxon>
        <taxon>Brassicales</taxon>
        <taxon>Brassicaceae</taxon>
        <taxon>Camelineae</taxon>
        <taxon>Arabidopsis</taxon>
    </lineage>
</organism>
<gene>
    <name evidence="14" type="ORF">AN1_LOCUS7305</name>
</gene>
<evidence type="ECO:0000256" key="11">
    <source>
        <dbReference type="SAM" id="MobiDB-lite"/>
    </source>
</evidence>
<feature type="compositionally biased region" description="Low complexity" evidence="11">
    <location>
        <begin position="281"/>
        <end position="291"/>
    </location>
</feature>
<keyword evidence="9 10" id="KW-0539">Nucleus</keyword>
<feature type="domain" description="ZF-HD dimerization-type" evidence="13">
    <location>
        <begin position="87"/>
        <end position="136"/>
    </location>
</feature>
<comment type="subcellular location">
    <subcellularLocation>
        <location evidence="1 10">Nucleus</location>
    </subcellularLocation>
</comment>
<evidence type="ECO:0000259" key="12">
    <source>
        <dbReference type="PROSITE" id="PS50071"/>
    </source>
</evidence>
<evidence type="ECO:0000256" key="8">
    <source>
        <dbReference type="ARBA" id="ARBA00023163"/>
    </source>
</evidence>